<keyword evidence="2 6" id="KW-1003">Cell membrane</keyword>
<evidence type="ECO:0000256" key="1">
    <source>
        <dbReference type="ARBA" id="ARBA00004651"/>
    </source>
</evidence>
<evidence type="ECO:0000256" key="3">
    <source>
        <dbReference type="ARBA" id="ARBA00022692"/>
    </source>
</evidence>
<proteinExistence type="inferred from homology"/>
<sequence length="207" mass="23011">MVKKFVTILICIGIVYLGFAHKAWFLDVIKAGGSFSIFMSMLFVSILVFFPVVPFVVVAGIIGATFGTWEGTAISVSGAMIGTLIMFWLARFGFSSWALATIEHYPKAKEYEAYFERYGFLSVFVARLIPIIPTPVVNILSGLSKISWITFFFASLLGKLPVNLVYNFAGSQLQSNKWLSILIYVIYALIIGVAAAVYKWKKMNPQS</sequence>
<evidence type="ECO:0000259" key="7">
    <source>
        <dbReference type="Pfam" id="PF09335"/>
    </source>
</evidence>
<evidence type="ECO:0000256" key="4">
    <source>
        <dbReference type="ARBA" id="ARBA00022989"/>
    </source>
</evidence>
<feature type="transmembrane region" description="Helical" evidence="6">
    <location>
        <begin position="6"/>
        <end position="25"/>
    </location>
</feature>
<feature type="transmembrane region" description="Helical" evidence="6">
    <location>
        <begin position="37"/>
        <end position="62"/>
    </location>
</feature>
<feature type="transmembrane region" description="Helical" evidence="6">
    <location>
        <begin position="120"/>
        <end position="140"/>
    </location>
</feature>
<dbReference type="Proteomes" id="UP000830167">
    <property type="component" value="Chromosome"/>
</dbReference>
<organism evidence="8 9">
    <name type="scientific">Fodinisporobacter ferrooxydans</name>
    <dbReference type="NCBI Taxonomy" id="2901836"/>
    <lineage>
        <taxon>Bacteria</taxon>
        <taxon>Bacillati</taxon>
        <taxon>Bacillota</taxon>
        <taxon>Bacilli</taxon>
        <taxon>Bacillales</taxon>
        <taxon>Alicyclobacillaceae</taxon>
        <taxon>Fodinisporobacter</taxon>
    </lineage>
</organism>
<evidence type="ECO:0000313" key="9">
    <source>
        <dbReference type="Proteomes" id="UP000830167"/>
    </source>
</evidence>
<evidence type="ECO:0000313" key="8">
    <source>
        <dbReference type="EMBL" id="UOF92536.1"/>
    </source>
</evidence>
<evidence type="ECO:0000256" key="5">
    <source>
        <dbReference type="ARBA" id="ARBA00023136"/>
    </source>
</evidence>
<feature type="transmembrane region" description="Helical" evidence="6">
    <location>
        <begin position="146"/>
        <end position="166"/>
    </location>
</feature>
<keyword evidence="5 6" id="KW-0472">Membrane</keyword>
<reference evidence="8" key="1">
    <citation type="submission" date="2021-12" db="EMBL/GenBank/DDBJ databases">
        <title>Alicyclobacillaceae gen. nov., sp. nov., isolated from chalcocite enrichment system.</title>
        <authorList>
            <person name="Jiang Z."/>
        </authorList>
    </citation>
    <scope>NUCLEOTIDE SEQUENCE</scope>
    <source>
        <strain evidence="8">MYW30-H2</strain>
    </source>
</reference>
<name>A0ABY4CSC2_9BACL</name>
<keyword evidence="9" id="KW-1185">Reference proteome</keyword>
<dbReference type="Pfam" id="PF09335">
    <property type="entry name" value="VTT_dom"/>
    <property type="match status" value="1"/>
</dbReference>
<feature type="domain" description="VTT" evidence="7">
    <location>
        <begin position="53"/>
        <end position="172"/>
    </location>
</feature>
<keyword evidence="4 6" id="KW-1133">Transmembrane helix</keyword>
<gene>
    <name evidence="8" type="ORF">LSG31_10475</name>
</gene>
<dbReference type="PANTHER" id="PTHR12677">
    <property type="entry name" value="GOLGI APPARATUS MEMBRANE PROTEIN TVP38-RELATED"/>
    <property type="match status" value="1"/>
</dbReference>
<dbReference type="PANTHER" id="PTHR12677:SF59">
    <property type="entry name" value="GOLGI APPARATUS MEMBRANE PROTEIN TVP38-RELATED"/>
    <property type="match status" value="1"/>
</dbReference>
<feature type="transmembrane region" description="Helical" evidence="6">
    <location>
        <begin position="178"/>
        <end position="198"/>
    </location>
</feature>
<evidence type="ECO:0000256" key="6">
    <source>
        <dbReference type="RuleBase" id="RU366058"/>
    </source>
</evidence>
<comment type="similarity">
    <text evidence="6">Belongs to the TVP38/TMEM64 family.</text>
</comment>
<dbReference type="EMBL" id="CP089291">
    <property type="protein sequence ID" value="UOF92536.1"/>
    <property type="molecule type" value="Genomic_DNA"/>
</dbReference>
<keyword evidence="3 6" id="KW-0812">Transmembrane</keyword>
<evidence type="ECO:0000256" key="2">
    <source>
        <dbReference type="ARBA" id="ARBA00022475"/>
    </source>
</evidence>
<dbReference type="InterPro" id="IPR032816">
    <property type="entry name" value="VTT_dom"/>
</dbReference>
<protein>
    <recommendedName>
        <fullName evidence="6">TVP38/TMEM64 family membrane protein</fullName>
    </recommendedName>
</protein>
<dbReference type="RefSeq" id="WP_347439205.1">
    <property type="nucleotide sequence ID" value="NZ_CP089291.1"/>
</dbReference>
<comment type="subcellular location">
    <subcellularLocation>
        <location evidence="1 6">Cell membrane</location>
        <topology evidence="1 6">Multi-pass membrane protein</topology>
    </subcellularLocation>
</comment>
<accession>A0ABY4CSC2</accession>
<feature type="transmembrane region" description="Helical" evidence="6">
    <location>
        <begin position="74"/>
        <end position="99"/>
    </location>
</feature>
<dbReference type="InterPro" id="IPR015414">
    <property type="entry name" value="TMEM64"/>
</dbReference>